<dbReference type="Proteomes" id="UP000708576">
    <property type="component" value="Unassembled WGS sequence"/>
</dbReference>
<accession>A0ABS5JWF3</accession>
<evidence type="ECO:0008006" key="3">
    <source>
        <dbReference type="Google" id="ProtNLM"/>
    </source>
</evidence>
<dbReference type="RefSeq" id="WP_212216481.1">
    <property type="nucleotide sequence ID" value="NZ_JAGUCO010000009.1"/>
</dbReference>
<organism evidence="1 2">
    <name type="scientific">Carboxylicivirga linearis</name>
    <dbReference type="NCBI Taxonomy" id="1628157"/>
    <lineage>
        <taxon>Bacteria</taxon>
        <taxon>Pseudomonadati</taxon>
        <taxon>Bacteroidota</taxon>
        <taxon>Bacteroidia</taxon>
        <taxon>Marinilabiliales</taxon>
        <taxon>Marinilabiliaceae</taxon>
        <taxon>Carboxylicivirga</taxon>
    </lineage>
</organism>
<sequence length="155" mass="17573">MEVIKDYDQSTSGLKVVKEGNIIKSYNRMGKEFHFIDTSYLSKGILFHGWIGFRTGDQIKEVLSGHLYEMFEQNKCTNMIIDNRKMEGSFSSVNDWLANDYMPSLIKLGLSNNGVVLPANVFAKLAVDDWDKKVSGFATRNFDNTEAAISWVQSN</sequence>
<name>A0ABS5JWF3_9BACT</name>
<proteinExistence type="predicted"/>
<gene>
    <name evidence="1" type="ORF">KEM10_13170</name>
</gene>
<protein>
    <recommendedName>
        <fullName evidence="3">STAS/SEC14 domain-containing protein</fullName>
    </recommendedName>
</protein>
<dbReference type="EMBL" id="JAGUCO010000009">
    <property type="protein sequence ID" value="MBS2099237.1"/>
    <property type="molecule type" value="Genomic_DNA"/>
</dbReference>
<evidence type="ECO:0000313" key="2">
    <source>
        <dbReference type="Proteomes" id="UP000708576"/>
    </source>
</evidence>
<reference evidence="1 2" key="1">
    <citation type="journal article" date="2015" name="Int. J. Syst. Evol. Microbiol.">
        <title>Carboxylicivirga linearis sp. nov., isolated from a sea cucumber culture pond.</title>
        <authorList>
            <person name="Wang F.Q."/>
            <person name="Zhou Y.X."/>
            <person name="Lin X.Z."/>
            <person name="Chen G.J."/>
            <person name="Du Z.J."/>
        </authorList>
    </citation>
    <scope>NUCLEOTIDE SEQUENCE [LARGE SCALE GENOMIC DNA]</scope>
    <source>
        <strain evidence="1 2">FB218</strain>
    </source>
</reference>
<evidence type="ECO:0000313" key="1">
    <source>
        <dbReference type="EMBL" id="MBS2099237.1"/>
    </source>
</evidence>
<keyword evidence="2" id="KW-1185">Reference proteome</keyword>
<comment type="caution">
    <text evidence="1">The sequence shown here is derived from an EMBL/GenBank/DDBJ whole genome shotgun (WGS) entry which is preliminary data.</text>
</comment>